<organism evidence="1 2">
    <name type="scientific">Rheinheimera mesophila</name>
    <dbReference type="NCBI Taxonomy" id="1547515"/>
    <lineage>
        <taxon>Bacteria</taxon>
        <taxon>Pseudomonadati</taxon>
        <taxon>Pseudomonadota</taxon>
        <taxon>Gammaproteobacteria</taxon>
        <taxon>Chromatiales</taxon>
        <taxon>Chromatiaceae</taxon>
        <taxon>Rheinheimera</taxon>
    </lineage>
</organism>
<dbReference type="EMBL" id="RRCF01000001">
    <property type="protein sequence ID" value="RRJ22751.1"/>
    <property type="molecule type" value="Genomic_DNA"/>
</dbReference>
<reference evidence="1 2" key="1">
    <citation type="submission" date="2018-11" db="EMBL/GenBank/DDBJ databases">
        <title>Draft genome analysis of Rheinheimera mesophila isolated from an industrial waste site.</title>
        <authorList>
            <person name="Yu Q."/>
            <person name="Qi Y."/>
            <person name="Zhang H."/>
            <person name="Lu Y."/>
            <person name="Pu J."/>
        </authorList>
    </citation>
    <scope>NUCLEOTIDE SEQUENCE [LARGE SCALE GENOMIC DNA]</scope>
    <source>
        <strain evidence="1 2">IITR13</strain>
    </source>
</reference>
<accession>A0A3P3QNE1</accession>
<dbReference type="RefSeq" id="WP_052749460.1">
    <property type="nucleotide sequence ID" value="NZ_LAVS01000098.1"/>
</dbReference>
<proteinExistence type="predicted"/>
<protein>
    <submittedName>
        <fullName evidence="1">DGQHR domain-containing protein</fullName>
    </submittedName>
</protein>
<comment type="caution">
    <text evidence="1">The sequence shown here is derived from an EMBL/GenBank/DDBJ whole genome shotgun (WGS) entry which is preliminary data.</text>
</comment>
<dbReference type="OrthoDB" id="3524978at2"/>
<keyword evidence="2" id="KW-1185">Reference proteome</keyword>
<evidence type="ECO:0000313" key="2">
    <source>
        <dbReference type="Proteomes" id="UP000276260"/>
    </source>
</evidence>
<dbReference type="InterPro" id="IPR017642">
    <property type="entry name" value="DNA_S_mod_DndB"/>
</dbReference>
<dbReference type="AlphaFoldDB" id="A0A3P3QNE1"/>
<gene>
    <name evidence="1" type="ORF">EIK76_01300</name>
</gene>
<dbReference type="CDD" id="cd16412">
    <property type="entry name" value="dndB"/>
    <property type="match status" value="1"/>
</dbReference>
<dbReference type="Proteomes" id="UP000276260">
    <property type="component" value="Unassembled WGS sequence"/>
</dbReference>
<dbReference type="InterPro" id="IPR017601">
    <property type="entry name" value="DGQHR-contain_dom"/>
</dbReference>
<name>A0A3P3QNE1_9GAMM</name>
<dbReference type="NCBIfam" id="TIGR03187">
    <property type="entry name" value="DGQHR"/>
    <property type="match status" value="1"/>
</dbReference>
<dbReference type="Pfam" id="PF14072">
    <property type="entry name" value="DndB"/>
    <property type="match status" value="1"/>
</dbReference>
<evidence type="ECO:0000313" key="1">
    <source>
        <dbReference type="EMBL" id="RRJ22751.1"/>
    </source>
</evidence>
<sequence>MSTQSLDKNFNFRIPAVIGQQSGRPYYIATVPFRMLSRLIDFDTGSVLERSQRKTDPGRANAIIRYLLENQKNGFVLPPLVGNVDSEEMYFENSEDRSVTGYLNIPMDAQIKLMDGQHRATAIIAAIKESPALAQETIAIQLFKWMSVKERQQAFSDINSNAKSVSRSLNLAYNHRDSQLAVLAKEIGYVHAWSGKIDRDRNAANPKLGSLFSYKHVVAASTLLLGLKKAELPAESSINFVSRWWNAIAGAVGWEEQTIDPEKVSNTAVGLMSLSRLGFMVFQAEQSGTSVDLYQIAEKLREIDWNKSSSFWQDVLVSNEKMIVGKNAEQSAAAAMADLLSITKGAEA</sequence>